<gene>
    <name evidence="5" type="ORF">OMES3154_00342</name>
</gene>
<dbReference type="SUPFAM" id="SSF64288">
    <property type="entry name" value="Chorismate lyase-like"/>
    <property type="match status" value="1"/>
</dbReference>
<evidence type="ECO:0000313" key="5">
    <source>
        <dbReference type="EMBL" id="VWL85066.1"/>
    </source>
</evidence>
<keyword evidence="1" id="KW-0805">Transcription regulation</keyword>
<dbReference type="Pfam" id="PF00392">
    <property type="entry name" value="GntR"/>
    <property type="match status" value="1"/>
</dbReference>
<dbReference type="PRINTS" id="PR00035">
    <property type="entry name" value="HTHGNTR"/>
</dbReference>
<dbReference type="PANTHER" id="PTHR44846:SF1">
    <property type="entry name" value="MANNOSYL-D-GLYCERATE TRANSPORT_METABOLISM SYSTEM REPRESSOR MNGR-RELATED"/>
    <property type="match status" value="1"/>
</dbReference>
<dbReference type="CDD" id="cd07377">
    <property type="entry name" value="WHTH_GntR"/>
    <property type="match status" value="1"/>
</dbReference>
<keyword evidence="2" id="KW-0238">DNA-binding</keyword>
<dbReference type="InterPro" id="IPR036388">
    <property type="entry name" value="WH-like_DNA-bd_sf"/>
</dbReference>
<dbReference type="InterPro" id="IPR050679">
    <property type="entry name" value="Bact_HTH_transcr_reg"/>
</dbReference>
<dbReference type="GO" id="GO:0003677">
    <property type="term" value="F:DNA binding"/>
    <property type="evidence" value="ECO:0007669"/>
    <property type="project" value="UniProtKB-KW"/>
</dbReference>
<feature type="domain" description="HTH gntR-type" evidence="4">
    <location>
        <begin position="3"/>
        <end position="71"/>
    </location>
</feature>
<dbReference type="RefSeq" id="WP_156683092.1">
    <property type="nucleotide sequence ID" value="NZ_CABWIB010000001.1"/>
</dbReference>
<sequence>MEKAIYHNIYDNLRKEILSEKYKKGEKIQSERKLMEKYGVSRTTIRQALFYLQQDGYIYKIQGKGNFVSSKLINQNLNKFYSFSNEVNKAGKTPTSVLISYKMQDCDSRLSEIFGINEGSKLYNIKRLRLIDGSPAMLEETFIPEYRFKNFPVDDLNNIQMYEIFKEKYNVSFSSAQERFKPIKAETKEDIKHLNIKKNDIVIEIVRKTYELNKVIEYTISHVKNDVFSYTVNLNL</sequence>
<dbReference type="PANTHER" id="PTHR44846">
    <property type="entry name" value="MANNOSYL-D-GLYCERATE TRANSPORT/METABOLISM SYSTEM REPRESSOR MNGR-RELATED"/>
    <property type="match status" value="1"/>
</dbReference>
<name>A0A6I8M6I8_9FUSO</name>
<dbReference type="InterPro" id="IPR036390">
    <property type="entry name" value="WH_DNA-bd_sf"/>
</dbReference>
<evidence type="ECO:0000256" key="2">
    <source>
        <dbReference type="ARBA" id="ARBA00023125"/>
    </source>
</evidence>
<protein>
    <submittedName>
        <fullName evidence="5">GntR family transcriptional regulator</fullName>
    </submittedName>
</protein>
<reference evidence="5 6" key="1">
    <citation type="submission" date="2019-10" db="EMBL/GenBank/DDBJ databases">
        <authorList>
            <person name="Blom J."/>
        </authorList>
    </citation>
    <scope>NUCLEOTIDE SEQUENCE [LARGE SCALE GENOMIC DNA]</scope>
    <source>
        <strain evidence="5 6">ES3154-GLU</strain>
    </source>
</reference>
<dbReference type="GO" id="GO:0045892">
    <property type="term" value="P:negative regulation of DNA-templated transcription"/>
    <property type="evidence" value="ECO:0007669"/>
    <property type="project" value="TreeGrafter"/>
</dbReference>
<organism evidence="5 6">
    <name type="scientific">Oceanivirga miroungae</name>
    <dbReference type="NCBI Taxonomy" id="1130046"/>
    <lineage>
        <taxon>Bacteria</taxon>
        <taxon>Fusobacteriati</taxon>
        <taxon>Fusobacteriota</taxon>
        <taxon>Fusobacteriia</taxon>
        <taxon>Fusobacteriales</taxon>
        <taxon>Leptotrichiaceae</taxon>
        <taxon>Oceanivirga</taxon>
    </lineage>
</organism>
<dbReference type="Proteomes" id="UP000419017">
    <property type="component" value="Unassembled WGS sequence"/>
</dbReference>
<dbReference type="Pfam" id="PF07702">
    <property type="entry name" value="UTRA"/>
    <property type="match status" value="1"/>
</dbReference>
<dbReference type="AlphaFoldDB" id="A0A6I8M6I8"/>
<dbReference type="InterPro" id="IPR028978">
    <property type="entry name" value="Chorismate_lyase_/UTRA_dom_sf"/>
</dbReference>
<dbReference type="EMBL" id="CABWIB010000001">
    <property type="protein sequence ID" value="VWL85066.1"/>
    <property type="molecule type" value="Genomic_DNA"/>
</dbReference>
<dbReference type="PROSITE" id="PS50949">
    <property type="entry name" value="HTH_GNTR"/>
    <property type="match status" value="1"/>
</dbReference>
<dbReference type="SUPFAM" id="SSF46785">
    <property type="entry name" value="Winged helix' DNA-binding domain"/>
    <property type="match status" value="1"/>
</dbReference>
<dbReference type="Gene3D" id="1.10.10.10">
    <property type="entry name" value="Winged helix-like DNA-binding domain superfamily/Winged helix DNA-binding domain"/>
    <property type="match status" value="1"/>
</dbReference>
<dbReference type="InterPro" id="IPR011663">
    <property type="entry name" value="UTRA"/>
</dbReference>
<dbReference type="SMART" id="SM00345">
    <property type="entry name" value="HTH_GNTR"/>
    <property type="match status" value="1"/>
</dbReference>
<evidence type="ECO:0000313" key="6">
    <source>
        <dbReference type="Proteomes" id="UP000419017"/>
    </source>
</evidence>
<evidence type="ECO:0000259" key="4">
    <source>
        <dbReference type="PROSITE" id="PS50949"/>
    </source>
</evidence>
<evidence type="ECO:0000256" key="1">
    <source>
        <dbReference type="ARBA" id="ARBA00023015"/>
    </source>
</evidence>
<dbReference type="SMART" id="SM00866">
    <property type="entry name" value="UTRA"/>
    <property type="match status" value="1"/>
</dbReference>
<keyword evidence="6" id="KW-1185">Reference proteome</keyword>
<proteinExistence type="predicted"/>
<evidence type="ECO:0000256" key="3">
    <source>
        <dbReference type="ARBA" id="ARBA00023163"/>
    </source>
</evidence>
<accession>A0A6I8M6I8</accession>
<dbReference type="InterPro" id="IPR000524">
    <property type="entry name" value="Tscrpt_reg_HTH_GntR"/>
</dbReference>
<dbReference type="GO" id="GO:0003700">
    <property type="term" value="F:DNA-binding transcription factor activity"/>
    <property type="evidence" value="ECO:0007669"/>
    <property type="project" value="InterPro"/>
</dbReference>
<keyword evidence="3" id="KW-0804">Transcription</keyword>
<dbReference type="Gene3D" id="3.40.1410.10">
    <property type="entry name" value="Chorismate lyase-like"/>
    <property type="match status" value="1"/>
</dbReference>